<accession>A0AC61S0X4</accession>
<keyword evidence="2" id="KW-1185">Reference proteome</keyword>
<comment type="caution">
    <text evidence="1">The sequence shown here is derived from an EMBL/GenBank/DDBJ whole genome shotgun (WGS) entry which is preliminary data.</text>
</comment>
<dbReference type="EMBL" id="SRYA01000006">
    <property type="protein sequence ID" value="TGY97582.1"/>
    <property type="molecule type" value="Genomic_DNA"/>
</dbReference>
<sequence>MKSGNFWIYLLVMFGVTYLIRVLPFLIFHKKIENKVIRSFLAYIPYTVLGAMTVPAVFYATGSLLTACAGVAAALLAAYRGKGLFTVAVCASLTAFAVGAVLQAAGLS</sequence>
<dbReference type="Proteomes" id="UP000304953">
    <property type="component" value="Unassembled WGS sequence"/>
</dbReference>
<name>A0AC61S0X4_9FIRM</name>
<proteinExistence type="predicted"/>
<organism evidence="1 2">
    <name type="scientific">Petralouisia muris</name>
    <dbReference type="NCBI Taxonomy" id="3032872"/>
    <lineage>
        <taxon>Bacteria</taxon>
        <taxon>Bacillati</taxon>
        <taxon>Bacillota</taxon>
        <taxon>Clostridia</taxon>
        <taxon>Lachnospirales</taxon>
        <taxon>Lachnospiraceae</taxon>
        <taxon>Petralouisia</taxon>
    </lineage>
</organism>
<protein>
    <submittedName>
        <fullName evidence="1">AzlD domain-containing protein</fullName>
    </submittedName>
</protein>
<reference evidence="1" key="1">
    <citation type="submission" date="2019-04" db="EMBL/GenBank/DDBJ databases">
        <title>Microbes associate with the intestines of laboratory mice.</title>
        <authorList>
            <person name="Navarre W."/>
            <person name="Wong E."/>
            <person name="Huang K."/>
            <person name="Tropini C."/>
            <person name="Ng K."/>
            <person name="Yu B."/>
        </authorList>
    </citation>
    <scope>NUCLEOTIDE SEQUENCE</scope>
    <source>
        <strain evidence="1">NM01_1-7b</strain>
    </source>
</reference>
<evidence type="ECO:0000313" key="2">
    <source>
        <dbReference type="Proteomes" id="UP000304953"/>
    </source>
</evidence>
<gene>
    <name evidence="1" type="ORF">E5329_04195</name>
</gene>
<evidence type="ECO:0000313" key="1">
    <source>
        <dbReference type="EMBL" id="TGY97582.1"/>
    </source>
</evidence>